<dbReference type="AlphaFoldDB" id="A0A815TC50"/>
<comment type="caution">
    <text evidence="3">The sequence shown here is derived from an EMBL/GenBank/DDBJ whole genome shotgun (WGS) entry which is preliminary data.</text>
</comment>
<accession>A0A815TC50</accession>
<keyword evidence="4" id="KW-1185">Reference proteome</keyword>
<feature type="compositionally biased region" description="Low complexity" evidence="1">
    <location>
        <begin position="1"/>
        <end position="14"/>
    </location>
</feature>
<dbReference type="OrthoDB" id="10256523at2759"/>
<feature type="region of interest" description="Disordered" evidence="1">
    <location>
        <begin position="1"/>
        <end position="30"/>
    </location>
</feature>
<protein>
    <submittedName>
        <fullName evidence="3">Uncharacterized protein</fullName>
    </submittedName>
</protein>
<sequence length="455" mass="53099">MSIASSRSRRSSASTINSKTSKAPPSATPLQSLQIENESLRLEILSLQKILETPLDENRRYTHFRYQIYSLEKQVALLTRLLDAKREAVATCETILIELNQFLENLMDKIHRKENLEESLVQSWIDRIESNRKKSFKSMQDHASLSDNDTLFAPNSLKYVNQVPIHLLDICSGKIEHLNLKNIANLESSLYNLHADLRTFQNELLDRTNHSLFPNLNNDLIQHCKELSKKINGTTNELFYLSILVPTRHQKCAFDSEQITTELLCQRINSQFRLSPNIKLYLQSIFNSLISAFNHEIHLLKTELKIKTHQLSFYRHSLTKIHCQYIQNLIQILSTGQQSFNKQLQTVLYEPLVNIMKEFNKMNDEKSDESLKSFLFTFKIHVDQFNEILHDLYQQITDGSKATEQLFIETNKQMWRDIEQQQKQLIDEISSIKHENGSLNDVMNLLRMSDFQNNV</sequence>
<dbReference type="Proteomes" id="UP000663828">
    <property type="component" value="Unassembled WGS sequence"/>
</dbReference>
<name>A0A815TC50_ADIRI</name>
<evidence type="ECO:0000313" key="2">
    <source>
        <dbReference type="EMBL" id="CAF1064023.1"/>
    </source>
</evidence>
<evidence type="ECO:0000313" key="3">
    <source>
        <dbReference type="EMBL" id="CAF1503844.1"/>
    </source>
</evidence>
<dbReference type="EMBL" id="CAJNOR010004457">
    <property type="protein sequence ID" value="CAF1503844.1"/>
    <property type="molecule type" value="Genomic_DNA"/>
</dbReference>
<evidence type="ECO:0000256" key="1">
    <source>
        <dbReference type="SAM" id="MobiDB-lite"/>
    </source>
</evidence>
<reference evidence="3" key="1">
    <citation type="submission" date="2021-02" db="EMBL/GenBank/DDBJ databases">
        <authorList>
            <person name="Nowell W R."/>
        </authorList>
    </citation>
    <scope>NUCLEOTIDE SEQUENCE</scope>
</reference>
<gene>
    <name evidence="2" type="ORF">EDS130_LOCUS18075</name>
    <name evidence="3" type="ORF">XAT740_LOCUS39820</name>
</gene>
<dbReference type="Proteomes" id="UP000663852">
    <property type="component" value="Unassembled WGS sequence"/>
</dbReference>
<evidence type="ECO:0000313" key="4">
    <source>
        <dbReference type="Proteomes" id="UP000663828"/>
    </source>
</evidence>
<dbReference type="EMBL" id="CAJNOJ010000083">
    <property type="protein sequence ID" value="CAF1064023.1"/>
    <property type="molecule type" value="Genomic_DNA"/>
</dbReference>
<proteinExistence type="predicted"/>
<organism evidence="3 4">
    <name type="scientific">Adineta ricciae</name>
    <name type="common">Rotifer</name>
    <dbReference type="NCBI Taxonomy" id="249248"/>
    <lineage>
        <taxon>Eukaryota</taxon>
        <taxon>Metazoa</taxon>
        <taxon>Spiralia</taxon>
        <taxon>Gnathifera</taxon>
        <taxon>Rotifera</taxon>
        <taxon>Eurotatoria</taxon>
        <taxon>Bdelloidea</taxon>
        <taxon>Adinetida</taxon>
        <taxon>Adinetidae</taxon>
        <taxon>Adineta</taxon>
    </lineage>
</organism>
<feature type="compositionally biased region" description="Polar residues" evidence="1">
    <location>
        <begin position="15"/>
        <end position="30"/>
    </location>
</feature>